<dbReference type="EMBL" id="QEOB01000047">
    <property type="protein sequence ID" value="PVX60077.1"/>
    <property type="molecule type" value="Genomic_DNA"/>
</dbReference>
<keyword evidence="4 7" id="KW-0812">Transmembrane</keyword>
<feature type="transmembrane region" description="Helical" evidence="7">
    <location>
        <begin position="129"/>
        <end position="149"/>
    </location>
</feature>
<evidence type="ECO:0000256" key="7">
    <source>
        <dbReference type="SAM" id="Phobius"/>
    </source>
</evidence>
<dbReference type="PANTHER" id="PTHR30509">
    <property type="entry name" value="P-HYDROXYBENZOIC ACID EFFLUX PUMP SUBUNIT-RELATED"/>
    <property type="match status" value="1"/>
</dbReference>
<keyword evidence="3" id="KW-1003">Cell membrane</keyword>
<dbReference type="Pfam" id="PF04632">
    <property type="entry name" value="FUSC"/>
    <property type="match status" value="1"/>
</dbReference>
<feature type="transmembrane region" description="Helical" evidence="7">
    <location>
        <begin position="104"/>
        <end position="122"/>
    </location>
</feature>
<dbReference type="InterPro" id="IPR006726">
    <property type="entry name" value="PHBA_efflux_AaeB/fusaric-R"/>
</dbReference>
<feature type="transmembrane region" description="Helical" evidence="7">
    <location>
        <begin position="539"/>
        <end position="561"/>
    </location>
</feature>
<comment type="caution">
    <text evidence="8">The sequence shown here is derived from an EMBL/GenBank/DDBJ whole genome shotgun (WGS) entry which is preliminary data.</text>
</comment>
<name>A0ABX5K647_9BURK</name>
<evidence type="ECO:0000256" key="4">
    <source>
        <dbReference type="ARBA" id="ARBA00022692"/>
    </source>
</evidence>
<keyword evidence="6 7" id="KW-0472">Membrane</keyword>
<protein>
    <submittedName>
        <fullName evidence="8">Membrane protein YccC</fullName>
    </submittedName>
</protein>
<evidence type="ECO:0000313" key="9">
    <source>
        <dbReference type="Proteomes" id="UP000245712"/>
    </source>
</evidence>
<feature type="transmembrane region" description="Helical" evidence="7">
    <location>
        <begin position="409"/>
        <end position="428"/>
    </location>
</feature>
<keyword evidence="2" id="KW-0813">Transport</keyword>
<evidence type="ECO:0000256" key="3">
    <source>
        <dbReference type="ARBA" id="ARBA00022475"/>
    </source>
</evidence>
<keyword evidence="9" id="KW-1185">Reference proteome</keyword>
<feature type="transmembrane region" description="Helical" evidence="7">
    <location>
        <begin position="460"/>
        <end position="482"/>
    </location>
</feature>
<accession>A0ABX5K647</accession>
<gene>
    <name evidence="8" type="ORF">C7402_14727</name>
</gene>
<feature type="transmembrane region" description="Helical" evidence="7">
    <location>
        <begin position="28"/>
        <end position="48"/>
    </location>
</feature>
<evidence type="ECO:0000256" key="6">
    <source>
        <dbReference type="ARBA" id="ARBA00023136"/>
    </source>
</evidence>
<feature type="transmembrane region" description="Helical" evidence="7">
    <location>
        <begin position="512"/>
        <end position="533"/>
    </location>
</feature>
<evidence type="ECO:0000256" key="5">
    <source>
        <dbReference type="ARBA" id="ARBA00022989"/>
    </source>
</evidence>
<evidence type="ECO:0000256" key="2">
    <source>
        <dbReference type="ARBA" id="ARBA00022448"/>
    </source>
</evidence>
<evidence type="ECO:0000256" key="1">
    <source>
        <dbReference type="ARBA" id="ARBA00004651"/>
    </source>
</evidence>
<reference evidence="8 9" key="1">
    <citation type="submission" date="2018-05" db="EMBL/GenBank/DDBJ databases">
        <title>Genomic Encyclopedia of Type Strains, Phase IV (KMG-V): Genome sequencing to study the core and pangenomes of soil and plant-associated prokaryotes.</title>
        <authorList>
            <person name="Whitman W."/>
        </authorList>
    </citation>
    <scope>NUCLEOTIDE SEQUENCE [LARGE SCALE GENOMIC DNA]</scope>
    <source>
        <strain evidence="8 9">SCZa-39</strain>
    </source>
</reference>
<comment type="subcellular location">
    <subcellularLocation>
        <location evidence="1">Cell membrane</location>
        <topology evidence="1">Multi-pass membrane protein</topology>
    </subcellularLocation>
</comment>
<dbReference type="RefSeq" id="WP_116615171.1">
    <property type="nucleotide sequence ID" value="NZ_CAJZAT010000228.1"/>
</dbReference>
<feature type="transmembrane region" description="Helical" evidence="7">
    <location>
        <begin position="155"/>
        <end position="177"/>
    </location>
</feature>
<keyword evidence="5 7" id="KW-1133">Transmembrane helix</keyword>
<sequence length="743" mass="78969">MNVTPAGATPPRLRDEWLAYWNDDAPRFLHIVKVGLAVVLSMGLCMRLELRSPATAMLSCVIVMMHQQSGIVIARGFYRGLGMVGGSLAGLVLIALFAQQPLPFFLALAAWIGLCAFGSAYFRNFQSYGLVLTGFATAITAMPAISNPYGVFDNVVYTISEVVIGVVCASVVSSIVLPRNVAPALYAASRVSFTHLLGALRTTLERATVTPQTPPPAAPQAGALLGLIGERANVELLRTGALFEDPSMRLLHSVFLDLDRSFLDTVTWLYALQRLKAHAIVDAHPRAQAAIATLTDATLALMPAQAGATGVADDAVAALLPQLDAFEAALPGRLDAQLRALADLPPAQRRVVASTGAALLFMTADLRLLCRCYIEARNADRQPWTVSVLQAIGRIAGIARQHAVANRTAALVAGTRAALAVLLVGAVWVASGWVGGATAIVAVAITSTLFALVPDPPTAAWQIFLGCLAGWLTGFGFSFFALPHLGTFTLLAAATAIVVMVGGYLNTFPKTAVLGLGFNIYFCFIVGISNPAVYNPSAYLDTGFALLCGIATAAVAFSVLAPRAGEWIARRYLADVRALIASDARDGELDDDLLYAFEQKVRDCIMQIASAPADPRVDREHMIAWAFAVLEAGRAMILMRLDTQQLGDALPAAWADRLQAWLEALAELFDAPAPERARRALAATDEALAALPPGIDLGAGTQGDAPADHEALIRCRMQALLHFTELALRDDALALWARTERSA</sequence>
<feature type="transmembrane region" description="Helical" evidence="7">
    <location>
        <begin position="434"/>
        <end position="453"/>
    </location>
</feature>
<evidence type="ECO:0000313" key="8">
    <source>
        <dbReference type="EMBL" id="PVX60077.1"/>
    </source>
</evidence>
<dbReference type="Proteomes" id="UP000245712">
    <property type="component" value="Unassembled WGS sequence"/>
</dbReference>
<organism evidence="8 9">
    <name type="scientific">Paraburkholderia unamae</name>
    <dbReference type="NCBI Taxonomy" id="219649"/>
    <lineage>
        <taxon>Bacteria</taxon>
        <taxon>Pseudomonadati</taxon>
        <taxon>Pseudomonadota</taxon>
        <taxon>Betaproteobacteria</taxon>
        <taxon>Burkholderiales</taxon>
        <taxon>Burkholderiaceae</taxon>
        <taxon>Paraburkholderia</taxon>
    </lineage>
</organism>
<dbReference type="PANTHER" id="PTHR30509:SF9">
    <property type="entry name" value="MULTIDRUG RESISTANCE PROTEIN MDTO"/>
    <property type="match status" value="1"/>
</dbReference>
<proteinExistence type="predicted"/>
<feature type="transmembrane region" description="Helical" evidence="7">
    <location>
        <begin position="77"/>
        <end position="98"/>
    </location>
</feature>
<feature type="transmembrane region" description="Helical" evidence="7">
    <location>
        <begin position="488"/>
        <end position="505"/>
    </location>
</feature>